<feature type="compositionally biased region" description="Low complexity" evidence="2">
    <location>
        <begin position="207"/>
        <end position="228"/>
    </location>
</feature>
<dbReference type="InterPro" id="IPR045179">
    <property type="entry name" value="YgfZ/GcvT"/>
</dbReference>
<proteinExistence type="predicted"/>
<organism evidence="3 4">
    <name type="scientific">Actinomyces graevenitzii F0530</name>
    <dbReference type="NCBI Taxonomy" id="1321817"/>
    <lineage>
        <taxon>Bacteria</taxon>
        <taxon>Bacillati</taxon>
        <taxon>Actinomycetota</taxon>
        <taxon>Actinomycetes</taxon>
        <taxon>Actinomycetales</taxon>
        <taxon>Actinomycetaceae</taxon>
        <taxon>Actinomyces</taxon>
    </lineage>
</organism>
<dbReference type="RefSeq" id="WP_021604376.1">
    <property type="nucleotide sequence ID" value="NZ_KE951502.1"/>
</dbReference>
<keyword evidence="1" id="KW-0809">Transit peptide</keyword>
<sequence>MAFAPEHFGNPLREQALLAQGQAWAWLSRDVVEVSGADRLSYLTTVSSQVLTDLENDGHCRQVLFLDANGHILYAALAVAGLVPAQAEQAAPGEQSVLLLVDAGCGEGLAQLLNSRRFMLRVQAQVRPDLQVAGAIGDAVQKLAGVVENLVTTWSDPWPGITPGGSTYFTGTRHPGANYRAGGVVVALEAGQTAPGQKQASGQEITPGQAPGPSQAAASSQEAAPGQEHALAPSQAPAAGELIQAGDLTQVGELAWEALRIEAGLPRWAREVDARAIPNELDWLRTGVHLNKGCYPGQETIARTVNLGRPPRRLVQLQLAGWQGQLPEVGARVYLPAGDNPAGKVVGAITSVARHWELGNIALALVRRGVPAQAELAVDLEAGYESASQELLVDPAGKAEASPSQRPGLGLKRLRPEHG</sequence>
<dbReference type="NCBIfam" id="TIGR03317">
    <property type="entry name" value="ygfZ_signature"/>
    <property type="match status" value="1"/>
</dbReference>
<dbReference type="EMBL" id="AWSC01000013">
    <property type="protein sequence ID" value="ERH17715.1"/>
    <property type="molecule type" value="Genomic_DNA"/>
</dbReference>
<reference evidence="3 4" key="1">
    <citation type="submission" date="2013-08" db="EMBL/GenBank/DDBJ databases">
        <authorList>
            <person name="Weinstock G."/>
            <person name="Sodergren E."/>
            <person name="Wylie T."/>
            <person name="Fulton L."/>
            <person name="Fulton R."/>
            <person name="Fronick C."/>
            <person name="O'Laughlin M."/>
            <person name="Godfrey J."/>
            <person name="Miner T."/>
            <person name="Herter B."/>
            <person name="Appelbaum E."/>
            <person name="Cordes M."/>
            <person name="Lek S."/>
            <person name="Wollam A."/>
            <person name="Pepin K.H."/>
            <person name="Palsikar V.B."/>
            <person name="Mitreva M."/>
            <person name="Wilson R.K."/>
        </authorList>
    </citation>
    <scope>NUCLEOTIDE SEQUENCE [LARGE SCALE GENOMIC DNA]</scope>
    <source>
        <strain evidence="3 4">F0530</strain>
    </source>
</reference>
<evidence type="ECO:0000256" key="2">
    <source>
        <dbReference type="SAM" id="MobiDB-lite"/>
    </source>
</evidence>
<dbReference type="SUPFAM" id="SSF103025">
    <property type="entry name" value="Folate-binding domain"/>
    <property type="match status" value="1"/>
</dbReference>
<evidence type="ECO:0000313" key="3">
    <source>
        <dbReference type="EMBL" id="ERH17715.1"/>
    </source>
</evidence>
<dbReference type="HOGENOM" id="CLU_007884_6_0_11"/>
<feature type="region of interest" description="Disordered" evidence="2">
    <location>
        <begin position="394"/>
        <end position="419"/>
    </location>
</feature>
<gene>
    <name evidence="3" type="ORF">HMPREF1978_00379</name>
</gene>
<evidence type="ECO:0000256" key="1">
    <source>
        <dbReference type="ARBA" id="ARBA00022946"/>
    </source>
</evidence>
<dbReference type="InterPro" id="IPR027266">
    <property type="entry name" value="TrmE/GcvT-like"/>
</dbReference>
<comment type="caution">
    <text evidence="3">The sequence shown here is derived from an EMBL/GenBank/DDBJ whole genome shotgun (WGS) entry which is preliminary data.</text>
</comment>
<dbReference type="PANTHER" id="PTHR22602:SF0">
    <property type="entry name" value="TRANSFERASE CAF17, MITOCHONDRIAL-RELATED"/>
    <property type="match status" value="1"/>
</dbReference>
<dbReference type="AlphaFoldDB" id="U1PNG5"/>
<dbReference type="GO" id="GO:0016226">
    <property type="term" value="P:iron-sulfur cluster assembly"/>
    <property type="evidence" value="ECO:0007669"/>
    <property type="project" value="TreeGrafter"/>
</dbReference>
<dbReference type="InterPro" id="IPR017703">
    <property type="entry name" value="YgfZ/GCV_T_CS"/>
</dbReference>
<dbReference type="PATRIC" id="fig|1321817.3.peg.323"/>
<feature type="compositionally biased region" description="Polar residues" evidence="2">
    <location>
        <begin position="194"/>
        <end position="206"/>
    </location>
</feature>
<accession>U1PNG5</accession>
<feature type="region of interest" description="Disordered" evidence="2">
    <location>
        <begin position="192"/>
        <end position="236"/>
    </location>
</feature>
<dbReference type="PANTHER" id="PTHR22602">
    <property type="entry name" value="TRANSFERASE CAF17, MITOCHONDRIAL-RELATED"/>
    <property type="match status" value="1"/>
</dbReference>
<dbReference type="Gene3D" id="3.30.1360.120">
    <property type="entry name" value="Probable tRNA modification gtpase trme, domain 1"/>
    <property type="match status" value="2"/>
</dbReference>
<name>U1PNG5_9ACTO</name>
<dbReference type="Proteomes" id="UP000016481">
    <property type="component" value="Unassembled WGS sequence"/>
</dbReference>
<evidence type="ECO:0000313" key="4">
    <source>
        <dbReference type="Proteomes" id="UP000016481"/>
    </source>
</evidence>
<protein>
    <submittedName>
        <fullName evidence="3">Folate-binding protein YgfZ</fullName>
    </submittedName>
</protein>